<accession>A0ABQ7FKX1</accession>
<dbReference type="Proteomes" id="UP000621266">
    <property type="component" value="Unassembled WGS sequence"/>
</dbReference>
<proteinExistence type="predicted"/>
<keyword evidence="3" id="KW-0378">Hydrolase</keyword>
<evidence type="ECO:0000256" key="1">
    <source>
        <dbReference type="SAM" id="MobiDB-lite"/>
    </source>
</evidence>
<dbReference type="InterPro" id="IPR000073">
    <property type="entry name" value="AB_hydrolase_1"/>
</dbReference>
<dbReference type="InterPro" id="IPR029058">
    <property type="entry name" value="AB_hydrolase_fold"/>
</dbReference>
<evidence type="ECO:0000259" key="2">
    <source>
        <dbReference type="Pfam" id="PF12697"/>
    </source>
</evidence>
<dbReference type="PANTHER" id="PTHR10992:SF1086">
    <property type="entry name" value="AB HYDROLASE-1 DOMAIN-CONTAINING PROTEIN"/>
    <property type="match status" value="1"/>
</dbReference>
<sequence length="328" mass="34156">MSATSRSASASGPVSSSTSTSTAVSASVSASRTPSPSPSSSLSPSPSSSASSPLLLVHGFWHGSWCWSEVVVHAAAAGRAAVAVDMAGHGLRARRPRWFTRHPYDPEAVVTEVSPVADIGLDDAAELLTSQIERIGGGRPLTVVAHSAAGPVLTRVAQRTPELVAHAVYLAAYMPASEVPVMAYSRTPEAEGDRVAPLLRGKASRTGALRLDFATNDAVYRQGLREAFYGDVDPVLAEAAMGLLTPDSPVGIMLGSTTLTRDGWGSVPRTFVVCANDMALQPALQRRFIAEADAAFPDNPTSVVTLDASHSPFLSMPGEVARVLTSPS</sequence>
<dbReference type="Pfam" id="PF12697">
    <property type="entry name" value="Abhydrolase_6"/>
    <property type="match status" value="1"/>
</dbReference>
<dbReference type="SUPFAM" id="SSF53474">
    <property type="entry name" value="alpha/beta-Hydrolases"/>
    <property type="match status" value="1"/>
</dbReference>
<evidence type="ECO:0000313" key="4">
    <source>
        <dbReference type="Proteomes" id="UP000621266"/>
    </source>
</evidence>
<dbReference type="InterPro" id="IPR045889">
    <property type="entry name" value="MES/HNL"/>
</dbReference>
<feature type="domain" description="AB hydrolase-1" evidence="2">
    <location>
        <begin position="54"/>
        <end position="322"/>
    </location>
</feature>
<gene>
    <name evidence="3" type="ORF">GCU69_14235</name>
</gene>
<dbReference type="EMBL" id="WHPN01000274">
    <property type="protein sequence ID" value="KAF4408426.1"/>
    <property type="molecule type" value="Genomic_DNA"/>
</dbReference>
<name>A0ABQ7FKX1_9ACTN</name>
<dbReference type="PANTHER" id="PTHR10992">
    <property type="entry name" value="METHYLESTERASE FAMILY MEMBER"/>
    <property type="match status" value="1"/>
</dbReference>
<comment type="caution">
    <text evidence="3">The sequence shown here is derived from an EMBL/GenBank/DDBJ whole genome shotgun (WGS) entry which is preliminary data.</text>
</comment>
<protein>
    <submittedName>
        <fullName evidence="3">Alpha/beta fold hydrolase</fullName>
    </submittedName>
</protein>
<dbReference type="GO" id="GO:0016787">
    <property type="term" value="F:hydrolase activity"/>
    <property type="evidence" value="ECO:0007669"/>
    <property type="project" value="UniProtKB-KW"/>
</dbReference>
<keyword evidence="4" id="KW-1185">Reference proteome</keyword>
<reference evidence="3 4" key="1">
    <citation type="submission" date="2019-10" db="EMBL/GenBank/DDBJ databases">
        <title>Streptomyces tenebrisbrunneis sp.nov., an endogenous actinomycete isolated from of Lycium ruthenicum.</title>
        <authorList>
            <person name="Ma L."/>
        </authorList>
    </citation>
    <scope>NUCLEOTIDE SEQUENCE [LARGE SCALE GENOMIC DNA]</scope>
    <source>
        <strain evidence="3 4">TRM 66187</strain>
    </source>
</reference>
<organism evidence="3 4">
    <name type="scientific">Streptomyces lycii</name>
    <dbReference type="NCBI Taxonomy" id="2654337"/>
    <lineage>
        <taxon>Bacteria</taxon>
        <taxon>Bacillati</taxon>
        <taxon>Actinomycetota</taxon>
        <taxon>Actinomycetes</taxon>
        <taxon>Kitasatosporales</taxon>
        <taxon>Streptomycetaceae</taxon>
        <taxon>Streptomyces</taxon>
    </lineage>
</organism>
<feature type="region of interest" description="Disordered" evidence="1">
    <location>
        <begin position="1"/>
        <end position="48"/>
    </location>
</feature>
<evidence type="ECO:0000313" key="3">
    <source>
        <dbReference type="EMBL" id="KAF4408426.1"/>
    </source>
</evidence>
<dbReference type="Gene3D" id="3.40.50.1820">
    <property type="entry name" value="alpha/beta hydrolase"/>
    <property type="match status" value="1"/>
</dbReference>